<sequence length="379" mass="41015">MPGYDFPLIYTCFEIKRIQFHPSFPIQVFHQPGGSPMKAVYITEHGGTDKLVYGDRPEPEVAPGEIMVRVRASALNHLDLNLREGKSYNGPLPRTLGCDIAGEVAAISPSTNTSLQVGDRVILNNRVTCGVCDACNMGLDQSCSNGKRIGVDLDGGHAEFVTAPAANAHVIPDDMDFTEAATLPIAAHTVWHCLMTQAQMKPWDTVLVQAAGSGVGSMAIQMAKMVGARVITTAGSQWKLDKAKEWGADEVINYRETPKFSDRVKELTGGLGVDLVFDCVGADVWNENLLSMAPRGRLVITGVTSGTQVDMNLALLHNRPLQLMGSGGRSNRTFADFMKVVHHGSLRGIVAQVFPLDNVAAAHQAMEDRDFYGKLVIEN</sequence>
<dbReference type="Pfam" id="PF08240">
    <property type="entry name" value="ADH_N"/>
    <property type="match status" value="1"/>
</dbReference>
<keyword evidence="1" id="KW-0521">NADP</keyword>
<proteinExistence type="predicted"/>
<organism evidence="4">
    <name type="scientific">marine metagenome</name>
    <dbReference type="NCBI Taxonomy" id="408172"/>
    <lineage>
        <taxon>unclassified sequences</taxon>
        <taxon>metagenomes</taxon>
        <taxon>ecological metagenomes</taxon>
    </lineage>
</organism>
<evidence type="ECO:0000256" key="1">
    <source>
        <dbReference type="ARBA" id="ARBA00022857"/>
    </source>
</evidence>
<dbReference type="EMBL" id="UINC01000595">
    <property type="protein sequence ID" value="SUZ58055.1"/>
    <property type="molecule type" value="Genomic_DNA"/>
</dbReference>
<dbReference type="SUPFAM" id="SSF50129">
    <property type="entry name" value="GroES-like"/>
    <property type="match status" value="1"/>
</dbReference>
<dbReference type="InterPro" id="IPR013149">
    <property type="entry name" value="ADH-like_C"/>
</dbReference>
<dbReference type="AlphaFoldDB" id="A0A381NTW0"/>
<feature type="domain" description="Enoyl reductase (ER)" evidence="3">
    <location>
        <begin position="46"/>
        <end position="377"/>
    </location>
</feature>
<dbReference type="PANTHER" id="PTHR48106">
    <property type="entry name" value="QUINONE OXIDOREDUCTASE PIG3-RELATED"/>
    <property type="match status" value="1"/>
</dbReference>
<dbReference type="GO" id="GO:0070402">
    <property type="term" value="F:NADPH binding"/>
    <property type="evidence" value="ECO:0007669"/>
    <property type="project" value="TreeGrafter"/>
</dbReference>
<dbReference type="InterPro" id="IPR036291">
    <property type="entry name" value="NAD(P)-bd_dom_sf"/>
</dbReference>
<evidence type="ECO:0000313" key="4">
    <source>
        <dbReference type="EMBL" id="SUZ58055.1"/>
    </source>
</evidence>
<protein>
    <recommendedName>
        <fullName evidence="3">Enoyl reductase (ER) domain-containing protein</fullName>
    </recommendedName>
</protein>
<dbReference type="InterPro" id="IPR011032">
    <property type="entry name" value="GroES-like_sf"/>
</dbReference>
<gene>
    <name evidence="4" type="ORF">METZ01_LOCUS10909</name>
</gene>
<dbReference type="Pfam" id="PF00107">
    <property type="entry name" value="ADH_zinc_N"/>
    <property type="match status" value="1"/>
</dbReference>
<keyword evidence="2" id="KW-0560">Oxidoreductase</keyword>
<evidence type="ECO:0000256" key="2">
    <source>
        <dbReference type="ARBA" id="ARBA00023002"/>
    </source>
</evidence>
<dbReference type="GO" id="GO:0016651">
    <property type="term" value="F:oxidoreductase activity, acting on NAD(P)H"/>
    <property type="evidence" value="ECO:0007669"/>
    <property type="project" value="TreeGrafter"/>
</dbReference>
<reference evidence="4" key="1">
    <citation type="submission" date="2018-05" db="EMBL/GenBank/DDBJ databases">
        <authorList>
            <person name="Lanie J.A."/>
            <person name="Ng W.-L."/>
            <person name="Kazmierczak K.M."/>
            <person name="Andrzejewski T.M."/>
            <person name="Davidsen T.M."/>
            <person name="Wayne K.J."/>
            <person name="Tettelin H."/>
            <person name="Glass J.I."/>
            <person name="Rusch D."/>
            <person name="Podicherti R."/>
            <person name="Tsui H.-C.T."/>
            <person name="Winkler M.E."/>
        </authorList>
    </citation>
    <scope>NUCLEOTIDE SEQUENCE</scope>
</reference>
<dbReference type="SUPFAM" id="SSF51735">
    <property type="entry name" value="NAD(P)-binding Rossmann-fold domains"/>
    <property type="match status" value="1"/>
</dbReference>
<dbReference type="PANTHER" id="PTHR48106:SF18">
    <property type="entry name" value="QUINONE OXIDOREDUCTASE PIG3"/>
    <property type="match status" value="1"/>
</dbReference>
<dbReference type="Gene3D" id="3.90.180.10">
    <property type="entry name" value="Medium-chain alcohol dehydrogenases, catalytic domain"/>
    <property type="match status" value="1"/>
</dbReference>
<name>A0A381NTW0_9ZZZZ</name>
<accession>A0A381NTW0</accession>
<dbReference type="InterPro" id="IPR013154">
    <property type="entry name" value="ADH-like_N"/>
</dbReference>
<dbReference type="InterPro" id="IPR020843">
    <property type="entry name" value="ER"/>
</dbReference>
<dbReference type="SMART" id="SM00829">
    <property type="entry name" value="PKS_ER"/>
    <property type="match status" value="1"/>
</dbReference>
<evidence type="ECO:0000259" key="3">
    <source>
        <dbReference type="SMART" id="SM00829"/>
    </source>
</evidence>